<evidence type="ECO:0000313" key="3">
    <source>
        <dbReference type="Proteomes" id="UP001497472"/>
    </source>
</evidence>
<reference evidence="2 3" key="1">
    <citation type="submission" date="2023-11" db="EMBL/GenBank/DDBJ databases">
        <authorList>
            <person name="Okamura Y."/>
        </authorList>
    </citation>
    <scope>NUCLEOTIDE SEQUENCE [LARGE SCALE GENOMIC DNA]</scope>
</reference>
<organism evidence="2 3">
    <name type="scientific">Leptosia nina</name>
    <dbReference type="NCBI Taxonomy" id="320188"/>
    <lineage>
        <taxon>Eukaryota</taxon>
        <taxon>Metazoa</taxon>
        <taxon>Ecdysozoa</taxon>
        <taxon>Arthropoda</taxon>
        <taxon>Hexapoda</taxon>
        <taxon>Insecta</taxon>
        <taxon>Pterygota</taxon>
        <taxon>Neoptera</taxon>
        <taxon>Endopterygota</taxon>
        <taxon>Lepidoptera</taxon>
        <taxon>Glossata</taxon>
        <taxon>Ditrysia</taxon>
        <taxon>Papilionoidea</taxon>
        <taxon>Pieridae</taxon>
        <taxon>Pierinae</taxon>
        <taxon>Leptosia</taxon>
    </lineage>
</organism>
<feature type="signal peptide" evidence="1">
    <location>
        <begin position="1"/>
        <end position="20"/>
    </location>
</feature>
<comment type="caution">
    <text evidence="2">The sequence shown here is derived from an EMBL/GenBank/DDBJ whole genome shotgun (WGS) entry which is preliminary data.</text>
</comment>
<name>A0AAV1JX90_9NEOP</name>
<dbReference type="AlphaFoldDB" id="A0AAV1JX90"/>
<keyword evidence="3" id="KW-1185">Reference proteome</keyword>
<feature type="chain" id="PRO_5044010260" evidence="1">
    <location>
        <begin position="21"/>
        <end position="212"/>
    </location>
</feature>
<keyword evidence="1" id="KW-0732">Signal</keyword>
<protein>
    <submittedName>
        <fullName evidence="2">Uncharacterized protein</fullName>
    </submittedName>
</protein>
<evidence type="ECO:0000256" key="1">
    <source>
        <dbReference type="SAM" id="SignalP"/>
    </source>
</evidence>
<dbReference type="EMBL" id="CAVLEF010000265">
    <property type="protein sequence ID" value="CAK1554139.1"/>
    <property type="molecule type" value="Genomic_DNA"/>
</dbReference>
<evidence type="ECO:0000313" key="2">
    <source>
        <dbReference type="EMBL" id="CAK1554139.1"/>
    </source>
</evidence>
<accession>A0AAV1JX90</accession>
<dbReference type="Proteomes" id="UP001497472">
    <property type="component" value="Unassembled WGS sequence"/>
</dbReference>
<proteinExistence type="predicted"/>
<sequence>MLIEVSKLIAILSTWSSTLATIDGRSYMNSLDMRNLKENMFDPCNPPYWYPRNIPEYCYYRVPNKPVPGKTPIKVPLPVPLPIFPSVPHMPPIPPPPMAPPFFVPPLPYGVPLAPTAPMIPMIPNQFMPPIMGQYPFPELSRPQAAMVPGVPGMVSPDGGINILPFSDVYSDMLENHRNKMIRKKLERLLDEFDEYPNRNTYKRLKKYREAI</sequence>
<gene>
    <name evidence="2" type="ORF">LNINA_LOCUS13075</name>
</gene>